<dbReference type="RefSeq" id="XP_056038146.1">
    <property type="nucleotide sequence ID" value="XM_056181519.1"/>
</dbReference>
<dbReference type="Gene3D" id="1.20.58.1970">
    <property type="match status" value="1"/>
</dbReference>
<dbReference type="Pfam" id="PF20667">
    <property type="entry name" value="Sec10_N"/>
    <property type="match status" value="1"/>
</dbReference>
<dbReference type="GeneID" id="80876208"/>
<sequence length="810" mass="92370">MSVNNEMTFDDVLLNCVADNTDLSATDFIEQCSKPLYTLSESAPNELFTLENSILLFERGNSALTNLRSNFKEKIKKHDSESKYIQHDYQKKSKHLRDKFSQVLDLSRHLNDNVEDMKGGLVDVGKELELAENHRKRILASADLIQYYLEFRSGNSQSLSDLFRTNNHDKMLLCAQRTRQLLGFANEVDLPGASETLNRIEKFSEFLETSFLKFFNNEYRKPNWKGMASFGTILQEFNGGASVIREFVNQHEFFIAADKLESRKGLEEDGIWNALQDPFQSVPTSINSLSSLFNEICSVVDRDCAVIKRVFPKPELVLQTLCQRIFGQSIQNRIEEVMEIAHSKTNLAYLRSLQTVVSSLKELLIQLKEILARRGFNVSDNSPLILALNQYLEDLLVPYVEPNEYLNRERQSLTSMFWLNVYKFLVANPFKQRAKPGLLRSLMNPIQQSKAPSTDSQTRFSTKTEGYLLRIAGIDENLIKSGAVVSESTLSIPENEGHLNSKNTYSFIGWHAEALNRASLMMSQQDISTILFSLVKLLDELVNNRYINEALLSVYNYIQQYDKRSDLDLSFLIDIRECKKIMGFYSAYITSIIIPSVGFTASSRKETINTLSLAITNLEHRVNSLFYASVKVLSSRLDLLLAPYKNISYAMSEEQIDISPKQRQSMTKMVQTYLDQLLSSIQKLDQKDPSLFALKKKAALNLAAVLVGYAFRSKVTPTGALLLQDDLNFFHSVLQSWGIDIVNNKFRTLQQLLSLLMVKTDVLPAVMQDKRKAGFTDMNIHEVLRLRSDLPEDLRLQTNKEDILISTKSS</sequence>
<organism evidence="7 8">
    <name type="scientific">Schizosaccharomyces osmophilus</name>
    <dbReference type="NCBI Taxonomy" id="2545709"/>
    <lineage>
        <taxon>Eukaryota</taxon>
        <taxon>Fungi</taxon>
        <taxon>Dikarya</taxon>
        <taxon>Ascomycota</taxon>
        <taxon>Taphrinomycotina</taxon>
        <taxon>Schizosaccharomycetes</taxon>
        <taxon>Schizosaccharomycetales</taxon>
        <taxon>Schizosaccharomycetaceae</taxon>
        <taxon>Schizosaccharomyces</taxon>
    </lineage>
</organism>
<feature type="domain" description="Exocyst complex component Sec10-like alpha-helical bundle" evidence="5">
    <location>
        <begin position="174"/>
        <end position="791"/>
    </location>
</feature>
<reference evidence="7 8" key="1">
    <citation type="journal article" date="2023" name="G3 (Bethesda)">
        <title>A high-quality reference genome for the fission yeast Schizosaccharomyces osmophilus.</title>
        <authorList>
            <person name="Jia G.S."/>
            <person name="Zhang W.C."/>
            <person name="Liang Y."/>
            <person name="Liu X.H."/>
            <person name="Rhind N."/>
            <person name="Pidoux A."/>
            <person name="Brysch-Herzberg M."/>
            <person name="Du L.L."/>
        </authorList>
    </citation>
    <scope>NUCLEOTIDE SEQUENCE [LARGE SCALE GENOMIC DNA]</scope>
    <source>
        <strain evidence="7 8">CBS 15793</strain>
    </source>
</reference>
<accession>A0AAE9WDJ2</accession>
<keyword evidence="4" id="KW-0175">Coiled coil</keyword>
<dbReference type="GO" id="GO:0006893">
    <property type="term" value="P:Golgi to plasma membrane transport"/>
    <property type="evidence" value="ECO:0007669"/>
    <property type="project" value="TreeGrafter"/>
</dbReference>
<dbReference type="AlphaFoldDB" id="A0AAE9WDJ2"/>
<dbReference type="InterPro" id="IPR048627">
    <property type="entry name" value="Sec10_HB"/>
</dbReference>
<comment type="similarity">
    <text evidence="1">Belongs to the SEC10 family.</text>
</comment>
<keyword evidence="2" id="KW-0813">Transport</keyword>
<evidence type="ECO:0000256" key="1">
    <source>
        <dbReference type="ARBA" id="ARBA00006572"/>
    </source>
</evidence>
<dbReference type="GO" id="GO:0006887">
    <property type="term" value="P:exocytosis"/>
    <property type="evidence" value="ECO:0007669"/>
    <property type="project" value="UniProtKB-KW"/>
</dbReference>
<protein>
    <submittedName>
        <fullName evidence="7">Exocyst complex subunit Sec10</fullName>
    </submittedName>
</protein>
<dbReference type="KEGG" id="som:SOMG_02728"/>
<keyword evidence="8" id="KW-1185">Reference proteome</keyword>
<proteinExistence type="inferred from homology"/>
<evidence type="ECO:0000256" key="3">
    <source>
        <dbReference type="ARBA" id="ARBA00022483"/>
    </source>
</evidence>
<feature type="domain" description="Exocyst complex component Sec10 N-terminal" evidence="6">
    <location>
        <begin position="54"/>
        <end position="165"/>
    </location>
</feature>
<dbReference type="PANTHER" id="PTHR12100">
    <property type="entry name" value="SEC10"/>
    <property type="match status" value="1"/>
</dbReference>
<evidence type="ECO:0000259" key="5">
    <source>
        <dbReference type="Pfam" id="PF07393"/>
    </source>
</evidence>
<dbReference type="Proteomes" id="UP001212411">
    <property type="component" value="Chromosome 2"/>
</dbReference>
<name>A0AAE9WDJ2_9SCHI</name>
<evidence type="ECO:0000313" key="7">
    <source>
        <dbReference type="EMBL" id="WBW73903.1"/>
    </source>
</evidence>
<dbReference type="PANTHER" id="PTHR12100:SF0">
    <property type="entry name" value="EXOCYST COMPLEX COMPONENT 5"/>
    <property type="match status" value="1"/>
</dbReference>
<evidence type="ECO:0000259" key="6">
    <source>
        <dbReference type="Pfam" id="PF20667"/>
    </source>
</evidence>
<evidence type="ECO:0000256" key="4">
    <source>
        <dbReference type="ARBA" id="ARBA00023054"/>
    </source>
</evidence>
<dbReference type="EMBL" id="CP115612">
    <property type="protein sequence ID" value="WBW73903.1"/>
    <property type="molecule type" value="Genomic_DNA"/>
</dbReference>
<keyword evidence="3" id="KW-0268">Exocytosis</keyword>
<dbReference type="Pfam" id="PF07393">
    <property type="entry name" value="Sec10_HB"/>
    <property type="match status" value="1"/>
</dbReference>
<gene>
    <name evidence="7" type="primary">sec10</name>
    <name evidence="7" type="ORF">SOMG_02728</name>
</gene>
<dbReference type="GO" id="GO:0000145">
    <property type="term" value="C:exocyst"/>
    <property type="evidence" value="ECO:0007669"/>
    <property type="project" value="TreeGrafter"/>
</dbReference>
<dbReference type="InterPro" id="IPR048625">
    <property type="entry name" value="Sec10_N"/>
</dbReference>
<evidence type="ECO:0000313" key="8">
    <source>
        <dbReference type="Proteomes" id="UP001212411"/>
    </source>
</evidence>
<evidence type="ECO:0000256" key="2">
    <source>
        <dbReference type="ARBA" id="ARBA00022448"/>
    </source>
</evidence>
<dbReference type="InterPro" id="IPR009976">
    <property type="entry name" value="Sec10-like"/>
</dbReference>